<dbReference type="PANTHER" id="PTHR22878:SF73">
    <property type="entry name" value="DYNEIN AXONEMAL HEAVY CHAIN 1"/>
    <property type="match status" value="1"/>
</dbReference>
<reference evidence="27 29" key="1">
    <citation type="journal article" date="2012" name="Nature">
        <title>Algal genomes reveal evolutionary mosaicism and the fate of nucleomorphs.</title>
        <authorList>
            <consortium name="DOE Joint Genome Institute"/>
            <person name="Curtis B.A."/>
            <person name="Tanifuji G."/>
            <person name="Burki F."/>
            <person name="Gruber A."/>
            <person name="Irimia M."/>
            <person name="Maruyama S."/>
            <person name="Arias M.C."/>
            <person name="Ball S.G."/>
            <person name="Gile G.H."/>
            <person name="Hirakawa Y."/>
            <person name="Hopkins J.F."/>
            <person name="Kuo A."/>
            <person name="Rensing S.A."/>
            <person name="Schmutz J."/>
            <person name="Symeonidi A."/>
            <person name="Elias M."/>
            <person name="Eveleigh R.J."/>
            <person name="Herman E.K."/>
            <person name="Klute M.J."/>
            <person name="Nakayama T."/>
            <person name="Obornik M."/>
            <person name="Reyes-Prieto A."/>
            <person name="Armbrust E.V."/>
            <person name="Aves S.J."/>
            <person name="Beiko R.G."/>
            <person name="Coutinho P."/>
            <person name="Dacks J.B."/>
            <person name="Durnford D.G."/>
            <person name="Fast N.M."/>
            <person name="Green B.R."/>
            <person name="Grisdale C.J."/>
            <person name="Hempel F."/>
            <person name="Henrissat B."/>
            <person name="Hoppner M.P."/>
            <person name="Ishida K."/>
            <person name="Kim E."/>
            <person name="Koreny L."/>
            <person name="Kroth P.G."/>
            <person name="Liu Y."/>
            <person name="Malik S.B."/>
            <person name="Maier U.G."/>
            <person name="McRose D."/>
            <person name="Mock T."/>
            <person name="Neilson J.A."/>
            <person name="Onodera N.T."/>
            <person name="Poole A.M."/>
            <person name="Pritham E.J."/>
            <person name="Richards T.A."/>
            <person name="Rocap G."/>
            <person name="Roy S.W."/>
            <person name="Sarai C."/>
            <person name="Schaack S."/>
            <person name="Shirato S."/>
            <person name="Slamovits C.H."/>
            <person name="Spencer D.F."/>
            <person name="Suzuki S."/>
            <person name="Worden A.Z."/>
            <person name="Zauner S."/>
            <person name="Barry K."/>
            <person name="Bell C."/>
            <person name="Bharti A.K."/>
            <person name="Crow J.A."/>
            <person name="Grimwood J."/>
            <person name="Kramer R."/>
            <person name="Lindquist E."/>
            <person name="Lucas S."/>
            <person name="Salamov A."/>
            <person name="McFadden G.I."/>
            <person name="Lane C.E."/>
            <person name="Keeling P.J."/>
            <person name="Gray M.W."/>
            <person name="Grigoriev I.V."/>
            <person name="Archibald J.M."/>
        </authorList>
    </citation>
    <scope>NUCLEOTIDE SEQUENCE</scope>
    <source>
        <strain evidence="27 29">CCMP2712</strain>
    </source>
</reference>
<sequence length="3921" mass="446201">MDRIADNDTYKFRWADNDEIEILPRLLIMFLAEDPFLFARRVARALKIRDLNMKELMYNFFVDNMPTEGVSNLSLEQLNRVMMLVSNSGKIDRKSLDAIGLVDEMNLEYSRTMNRITLDSQYDIDNSNEMMRNVYVPPLRFHSSREYGVLQDIPPHDWAQQYCLFNFNSFLTKTELINCIVKTKTENQKILSMSLFAPHPNKTTKPDEFEHLELQAISQTSAYLKDTWLTSLKNSLRNGLKDVGKGWFNLNETKREVYDISKLKKFMTMINFMMQDTLRSMAEDSLTSFADFICSAVAYDVEVHDISTVRNHRLVDSQLKWPLFKLELILNQDGTVDIGSNGVPTPFEQVVEMPLSLFDKALSSISDIPQIEPMVVDQIFWSSKPILASIHPTESLPSTLRDKMKNGLQESLKPMQEYMGKFGEFRSILTTNPEEYVAEFMKDKKLTNLVDSKADIENRIPLSMQIGAFELSLESLRVALQNDYQKMIDLFLHQVAAQTRDLCDEHMKKCDQIVKKLKNPSKSIEELTELKDFIHHLPESINAIHQEIARTMQNYELLDDYKYEYTRDDTKRRWNTFGVLSKISQAMEFANTMIKSDKEIFENEMLEAQEEFANELSSISALVSNFSKHSDLSKTKEISETVMSINEKLKNAMAQAQLFNSREAQLERAITNYNEMPYELQKVQKAFEPYSNFWLAAREWESNFSTWMDGKFNEIDPEQVDRVTQNCFRVILKSTKFFEGKLPELLDAANNLKSQIDSFKELIPLVQALRQPGMRDRHWQNLTELLGFDLKPDDSFTLRIGIEQQKLNERMETIVKVCDIAGKEFAIEEALNKMERDWKGVELHVKAYRDTGTFVLGGWDEIFQLLDDHIVLTQGMTFSPYKKPFEERISKWEHALKLCSDILEQLLACQRNWMYLEPIFASDDIQKQLPTESKRFQTVDRNWRKFTAEANKNSEPLQLCNTERILHTFVDCNKLLDIVAKGLSDYLETKRSGFARFYFLSNDELLEILSQTRDPLAVQPHLRKCFEAIDRLDFKEESGKMLWTAMNSAEKEKASFDTAVPVAGNVENWLSQVERMMKQSVKSICKASAEDYLTNTGGRKQWVQEWQGQMVLAGSQHYWSIEMEEAMLQGGNEGLRKYYQKMLLQLQDLVDIVRSNPSYLIALTLGALMVIDVHARDVTLKMCEDGVSSPKEFSWVSQLRYYWEDQEDLPGLGSPGFIVRQIQASFPYGMEYLGNTPRLVITPLTDRCYITLTGAMDLLLGGAPQGPAGTGKTETTKDLAKALAKQCVVFNCSDGLDYLAMGKFFKGLASSGAWACFDEFNRINVEVLSVIAQQIISIQKAVRARLPRFTFEGSEINLDPANAVFITMNPGYAGRAELPDNLKALFRPVAMMVPDYALIAEISLFSFGFGDPRPASKKMVGTFQLSSEQLSSQDHYDFGMRAVKSVINAAGLLKRAQPDADEELLVMRALLDVNRPKFLRDDLILFQGIISDLFPGTKEPTREYGKLMEAIHARSKENNLQPVEAFTSKCIQLYETTTVRHGLMLVGPAGGGKTKVDLILAEAQSMCAGIDGFTHTKRLIINPKSITMGQLYGSFDENTHEWTDGILSTIVRQCTNEETEDKKWIVCDGPVDAIWIESMNTVLDDNKKLCLVSGEIIKLSPTICMQFEVEDLAVASPATVSRCGMIFVEPSALGVTVLYESWLERLDEKFKPFEKEFQHLMSTFIEPALQFVRRNITEVAQTVDNNLVNSLLRLIDCQIATCFARVEEEEDERKVEPAKIVSESFFFALIWSIGASCDYAGRSKFNSWLKESVASANLNSKMPSLEDGVTTCYDFLFSFRSYEWVTWLETTEKFVLDMQTSFENIAVPTVDTIRSSHVLDLLLRNDVNVLCCGQTGTGKSVVVNEKVGKKMPEKYVPKFMAFSASTSANQTQDVLDGTMDKRRKGIFGPPVGKKLVLVIDDLNMPAKEVYGAQPPIELIRQWFDHQGWYDRKTFEFRNIVDVTLCGVMGPPGGGRVALTNRFMRHLNFLAFPEMGYDSLSLIFSTILSGWFAHNFTNHMETFGDVVPKFVKATHAVYSSVLKELLPTPAKAHYAFNLRDLSKVFQGVLMGDVKSLTTLQDVCRIWIHECMRVFSDRLINDEDREWFRKLLSLQLQENFEIDYTELIGSNRLIFGDYMNPGTDNKRYQWIEDFGKLQKVMEEYLDDYNAETTKKMNLVMFLDAIEHVSRICRIIRTPLGNALLLGVGGSGRQSLTRLAAFIAEFKCISIEITKGYGKNEWREDLKKCLLAAGVENEQIVFLFTDTQIIKESFMEDINGILNSGDVANMYGNDTLEEIGAAMRPVLQAKGIAPTKASLYAEYLTRVRSNLHVVLAMSPVGDAFRTRLRMYPALVNCCSLDWFAEWPDEALESVAQQKLSDIDFESQQIRQGVYDMCTRIHMSVEKMSAKFLSELGRYNHVTPTSYLELLITYKELYSLKKQEVQRSKQRLEIGLDKLISTAEMVSVMQVELSELQPILEKKGQEVEDLMKVISKDKADAEITQAACAEEEKKANEKAVATKTIADDAQRDLDEALPALDAAVASLKSLNRNDIVEVKALSNPPAGVKMVMEAVCIMFEYKPEKVKDPNDPMKKIDDYWGVAKSKVLADPTKFLDSLFNYEKDNIKDTTIKKIEPFANNPDFTPEAVAKVSKACTSICLWVLAMNKYYHVAKMVEPKKRQLAEAQAELDETLAKLALAQKELKEVQDRVAELEAKFNDAVKEKSELAHKVELCALKLVRADKLIGGLGGERSRWQESVKQFEIDFKNVVGDVLSAAGAIGYLGAFTGQYRDELYSIWQESMKEFSIPHSKICDLISVLEDPVLVRQWRIEGLPADRLSTENGIIVSKARRWPLMIDPETQANKWIKNRHHSDGLAVIKLNDKDYLRTLEGAIRFGKPVLLENLHEDLDASLEPLLLKQVYKAGGQLTINLGDSAIPYHEEFLFYMTTKLRNPYYTPETAVKVTLLNFAITQAGLIQQLLGVVVQEERPDLAQMKDQLVINNAAMVKQMTEIESNILKLLAESTGDILEDETLINTLSESKKTSTEVEEKLKEAESTEKEIDETREKYQPVAFRSAILYFAVADLSAIDPMYQYSLSWFVSLYRRGIQNAASDSNLDIRLQNITDYFTYSIYINCCRSLFERHKLMLSFLIYTRIEDGDGNLDHSEFRYLLAGPTSVQTSNPNPAPEWLPQNAWIEISNLAKYPNFHGLDENFAQNLDSFKRIYDSLAPQDEPIPEPWQWKSLQKCLLLRALRPDKCIQGIQKTVSELLGEQFIETPPFDLAAVYMDSSATTPLIFVLSSGADPTATFLKFAEEQGFGKKLDAISLGQGQGPIAAKMINEAKDRGSWVLLQNCHLATSWMPTMERIIETLDPDTVHKDFRLWLTSMPSANFPASVLQDGAKMVMEPPSGLRTNVISTYLKFEGNYLSECSKLTEWRKLLFGICFLHAVLQDRRKFGPLGWNILYEFAEGDLDCCRQQLQMFLNEYEEIPWAVLQFLEAEINYGGRVTDDKDRRLLNTIVRGLTCEAVLESDYKFSESGIYYAPEFATVEEYVEFVRGFPLSPAPEAFGLHENADITCAQNETFALFASLLKCQPKSASGDGNRDDQILQEAQDILNRIPASLDILHAQEKFPTDYHESMNTVLTQEILRYNAMLKVINSTLKVLLKAIKGIVAMSGEMDAIGTSIFNNQVPDAWAQKAYPSLKPLASWLIDLEARLAFIQKWINDGHQEAYWISGFYFPQAFLTGAKQNFARKYQYAIDKVSFEHVVRDDITAESAQKPEDGVIIYGLYMESCRWDSENHLLSDPLPKELFSEAPCFWLKPAYDKPPTDHKTIYEAPLYKTLDRAGTLSTTGHSTNFVLMIELPTDKSQSFWIKRAAALFCALKF</sequence>
<dbReference type="InterPro" id="IPR013602">
    <property type="entry name" value="Dynein_heavy_linker"/>
</dbReference>
<dbReference type="OMA" id="HNVAKMV"/>
<evidence type="ECO:0000259" key="18">
    <source>
        <dbReference type="Pfam" id="PF08393"/>
    </source>
</evidence>
<dbReference type="InterPro" id="IPR027417">
    <property type="entry name" value="P-loop_NTPase"/>
</dbReference>
<dbReference type="Proteomes" id="UP000011087">
    <property type="component" value="Unassembled WGS sequence"/>
</dbReference>
<dbReference type="KEGG" id="gtt:GUITHDRAFT_159406"/>
<evidence type="ECO:0000259" key="25">
    <source>
        <dbReference type="Pfam" id="PF18198"/>
    </source>
</evidence>
<dbReference type="InterPro" id="IPR041228">
    <property type="entry name" value="Dynein_C"/>
</dbReference>
<dbReference type="InterPro" id="IPR043157">
    <property type="entry name" value="Dynein_AAA1S"/>
</dbReference>
<dbReference type="Gene3D" id="1.10.8.720">
    <property type="entry name" value="Region D6 of dynein motor"/>
    <property type="match status" value="1"/>
</dbReference>
<comment type="subcellular location">
    <subcellularLocation>
        <location evidence="2">Cell projection</location>
        <location evidence="2">Cilium</location>
        <location evidence="2">Flagellum</location>
    </subcellularLocation>
    <subcellularLocation>
        <location evidence="3">Cytoplasm</location>
        <location evidence="3">Cytoskeleton</location>
        <location evidence="3">Cilium axoneme</location>
    </subcellularLocation>
    <subcellularLocation>
        <location evidence="1">Plastid</location>
        <location evidence="1">Chloroplast</location>
    </subcellularLocation>
</comment>
<dbReference type="FunFam" id="1.20.920.30:FF:000005">
    <property type="entry name" value="Dynein, axonemal, heavy chain 2"/>
    <property type="match status" value="1"/>
</dbReference>
<dbReference type="GO" id="GO:0005874">
    <property type="term" value="C:microtubule"/>
    <property type="evidence" value="ECO:0007669"/>
    <property type="project" value="UniProtKB-KW"/>
</dbReference>
<keyword evidence="13" id="KW-0505">Motor protein</keyword>
<protein>
    <recommendedName>
        <fullName evidence="30">Dynein heavy chain, cytoplasmic</fullName>
    </recommendedName>
</protein>
<evidence type="ECO:0000256" key="10">
    <source>
        <dbReference type="ARBA" id="ARBA00023017"/>
    </source>
</evidence>
<dbReference type="InterPro" id="IPR041466">
    <property type="entry name" value="Dynein_AAA5_ext"/>
</dbReference>
<dbReference type="Gene3D" id="3.10.490.20">
    <property type="match status" value="1"/>
</dbReference>
<organism evidence="27">
    <name type="scientific">Guillardia theta (strain CCMP2712)</name>
    <name type="common">Cryptophyte</name>
    <dbReference type="NCBI Taxonomy" id="905079"/>
    <lineage>
        <taxon>Eukaryota</taxon>
        <taxon>Cryptophyceae</taxon>
        <taxon>Pyrenomonadales</taxon>
        <taxon>Geminigeraceae</taxon>
        <taxon>Guillardia</taxon>
    </lineage>
</organism>
<dbReference type="RefSeq" id="XP_005836946.1">
    <property type="nucleotide sequence ID" value="XM_005836889.1"/>
</dbReference>
<dbReference type="InterPro" id="IPR024743">
    <property type="entry name" value="Dynein_HC_stalk"/>
</dbReference>
<dbReference type="GO" id="GO:0030286">
    <property type="term" value="C:dynein complex"/>
    <property type="evidence" value="ECO:0007669"/>
    <property type="project" value="UniProtKB-KW"/>
</dbReference>
<evidence type="ECO:0000259" key="23">
    <source>
        <dbReference type="Pfam" id="PF17852"/>
    </source>
</evidence>
<evidence type="ECO:0000256" key="1">
    <source>
        <dbReference type="ARBA" id="ARBA00004229"/>
    </source>
</evidence>
<dbReference type="FunFam" id="1.10.8.1220:FF:000001">
    <property type="entry name" value="Dynein axonemal heavy chain 5"/>
    <property type="match status" value="1"/>
</dbReference>
<dbReference type="InterPro" id="IPR004273">
    <property type="entry name" value="Dynein_heavy_D6_P-loop"/>
</dbReference>
<feature type="domain" description="Dynein heavy chain AAA lid" evidence="25">
    <location>
        <begin position="3471"/>
        <end position="3609"/>
    </location>
</feature>
<evidence type="ECO:0000256" key="13">
    <source>
        <dbReference type="ARBA" id="ARBA00023175"/>
    </source>
</evidence>
<feature type="domain" description="Dynein heavy chain region D6 P-loop" evidence="17">
    <location>
        <begin position="3326"/>
        <end position="3439"/>
    </location>
</feature>
<dbReference type="FunFam" id="3.10.490.20:FF:000005">
    <property type="entry name" value="Dynein axonemal heavy chain 6"/>
    <property type="match status" value="1"/>
</dbReference>
<dbReference type="Gene3D" id="3.40.50.300">
    <property type="entry name" value="P-loop containing nucleotide triphosphate hydrolases"/>
    <property type="match status" value="5"/>
</dbReference>
<feature type="domain" description="Dynein heavy chain C-terminal" evidence="26">
    <location>
        <begin position="3615"/>
        <end position="3917"/>
    </location>
</feature>
<dbReference type="FunFam" id="3.40.50.300:FF:000362">
    <property type="entry name" value="Dynein, axonemal, heavy chain 6"/>
    <property type="match status" value="1"/>
</dbReference>
<keyword evidence="15" id="KW-0966">Cell projection</keyword>
<dbReference type="GO" id="GO:0031514">
    <property type="term" value="C:motile cilium"/>
    <property type="evidence" value="ECO:0007669"/>
    <property type="project" value="UniProtKB-SubCell"/>
</dbReference>
<feature type="domain" description="Dynein heavy chain AAA 5 extension" evidence="23">
    <location>
        <begin position="1718"/>
        <end position="1848"/>
    </location>
</feature>
<keyword evidence="8" id="KW-0067">ATP-binding</keyword>
<evidence type="ECO:0000313" key="27">
    <source>
        <dbReference type="EMBL" id="EKX49966.1"/>
    </source>
</evidence>
<dbReference type="Pfam" id="PF18198">
    <property type="entry name" value="AAA_lid_11"/>
    <property type="match status" value="1"/>
</dbReference>
<dbReference type="Gene3D" id="1.20.1270.280">
    <property type="match status" value="1"/>
</dbReference>
<evidence type="ECO:0000259" key="19">
    <source>
        <dbReference type="Pfam" id="PF12774"/>
    </source>
</evidence>
<evidence type="ECO:0000256" key="6">
    <source>
        <dbReference type="ARBA" id="ARBA00022701"/>
    </source>
</evidence>
<dbReference type="FunFam" id="3.40.50.300:FF:000044">
    <property type="entry name" value="Dynein heavy chain 5, axonemal"/>
    <property type="match status" value="1"/>
</dbReference>
<dbReference type="GO" id="GO:0051959">
    <property type="term" value="F:dynein light intermediate chain binding"/>
    <property type="evidence" value="ECO:0007669"/>
    <property type="project" value="InterPro"/>
</dbReference>
<keyword evidence="6" id="KW-0493">Microtubule</keyword>
<accession>L1JMZ8</accession>
<feature type="domain" description="Dynein heavy chain 3 AAA+ lid" evidence="24">
    <location>
        <begin position="2070"/>
        <end position="2158"/>
    </location>
</feature>
<dbReference type="Gene3D" id="3.20.180.20">
    <property type="entry name" value="Dynein heavy chain, N-terminal domain 2"/>
    <property type="match status" value="1"/>
</dbReference>
<dbReference type="FunFam" id="3.20.180.20:FF:000003">
    <property type="entry name" value="Dynein heavy chain 12, axonemal"/>
    <property type="match status" value="1"/>
</dbReference>
<name>L1JMZ8_GUITC</name>
<proteinExistence type="inferred from homology"/>
<dbReference type="GO" id="GO:0008569">
    <property type="term" value="F:minus-end-directed microtubule motor activity"/>
    <property type="evidence" value="ECO:0007669"/>
    <property type="project" value="InterPro"/>
</dbReference>
<keyword evidence="7" id="KW-0547">Nucleotide-binding</keyword>
<dbReference type="FunFam" id="1.20.58.1120:FF:000001">
    <property type="entry name" value="dynein heavy chain 2, axonemal"/>
    <property type="match status" value="1"/>
</dbReference>
<dbReference type="FunFam" id="1.20.920.20:FF:000006">
    <property type="entry name" value="Dynein, axonemal, heavy chain 6"/>
    <property type="match status" value="1"/>
</dbReference>
<dbReference type="InterPro" id="IPR024317">
    <property type="entry name" value="Dynein_heavy_chain_D4_dom"/>
</dbReference>
<evidence type="ECO:0008006" key="30">
    <source>
        <dbReference type="Google" id="ProtNLM"/>
    </source>
</evidence>
<evidence type="ECO:0000256" key="7">
    <source>
        <dbReference type="ARBA" id="ARBA00022741"/>
    </source>
</evidence>
<keyword evidence="11 16" id="KW-0175">Coiled coil</keyword>
<feature type="coiled-coil region" evidence="16">
    <location>
        <begin position="2711"/>
        <end position="2766"/>
    </location>
</feature>
<evidence type="ECO:0000256" key="16">
    <source>
        <dbReference type="SAM" id="Coils"/>
    </source>
</evidence>
<dbReference type="Gene3D" id="1.20.920.30">
    <property type="match status" value="1"/>
</dbReference>
<evidence type="ECO:0000256" key="11">
    <source>
        <dbReference type="ARBA" id="ARBA00023054"/>
    </source>
</evidence>
<keyword evidence="29" id="KW-1185">Reference proteome</keyword>
<evidence type="ECO:0000259" key="21">
    <source>
        <dbReference type="Pfam" id="PF12780"/>
    </source>
</evidence>
<gene>
    <name evidence="27" type="ORF">GUITHDRAFT_159406</name>
</gene>
<dbReference type="Pfam" id="PF17857">
    <property type="entry name" value="AAA_lid_1"/>
    <property type="match status" value="1"/>
</dbReference>
<dbReference type="FunFam" id="3.40.50.300:FF:002141">
    <property type="entry name" value="Dynein heavy chain"/>
    <property type="match status" value="1"/>
</dbReference>
<dbReference type="InterPro" id="IPR041589">
    <property type="entry name" value="DNAH3_AAA_lid_1"/>
</dbReference>
<dbReference type="PANTHER" id="PTHR22878">
    <property type="entry name" value="DYNEIN HEAVY CHAIN 6, AXONEMAL-LIKE-RELATED"/>
    <property type="match status" value="1"/>
</dbReference>
<dbReference type="GO" id="GO:0007018">
    <property type="term" value="P:microtubule-based movement"/>
    <property type="evidence" value="ECO:0007669"/>
    <property type="project" value="InterPro"/>
</dbReference>
<evidence type="ECO:0000256" key="12">
    <source>
        <dbReference type="ARBA" id="ARBA00023069"/>
    </source>
</evidence>
<dbReference type="Gene3D" id="1.20.920.20">
    <property type="match status" value="1"/>
</dbReference>
<dbReference type="Pfam" id="PF03028">
    <property type="entry name" value="Dynein_heavy"/>
    <property type="match status" value="1"/>
</dbReference>
<reference evidence="29" key="2">
    <citation type="submission" date="2012-11" db="EMBL/GenBank/DDBJ databases">
        <authorList>
            <person name="Kuo A."/>
            <person name="Curtis B.A."/>
            <person name="Tanifuji G."/>
            <person name="Burki F."/>
            <person name="Gruber A."/>
            <person name="Irimia M."/>
            <person name="Maruyama S."/>
            <person name="Arias M.C."/>
            <person name="Ball S.G."/>
            <person name="Gile G.H."/>
            <person name="Hirakawa Y."/>
            <person name="Hopkins J.F."/>
            <person name="Rensing S.A."/>
            <person name="Schmutz J."/>
            <person name="Symeonidi A."/>
            <person name="Elias M."/>
            <person name="Eveleigh R.J."/>
            <person name="Herman E.K."/>
            <person name="Klute M.J."/>
            <person name="Nakayama T."/>
            <person name="Obornik M."/>
            <person name="Reyes-Prieto A."/>
            <person name="Armbrust E.V."/>
            <person name="Aves S.J."/>
            <person name="Beiko R.G."/>
            <person name="Coutinho P."/>
            <person name="Dacks J.B."/>
            <person name="Durnford D.G."/>
            <person name="Fast N.M."/>
            <person name="Green B.R."/>
            <person name="Grisdale C."/>
            <person name="Hempe F."/>
            <person name="Henrissat B."/>
            <person name="Hoppner M.P."/>
            <person name="Ishida K.-I."/>
            <person name="Kim E."/>
            <person name="Koreny L."/>
            <person name="Kroth P.G."/>
            <person name="Liu Y."/>
            <person name="Malik S.-B."/>
            <person name="Maier U.G."/>
            <person name="McRose D."/>
            <person name="Mock T."/>
            <person name="Neilson J.A."/>
            <person name="Onodera N.T."/>
            <person name="Poole A.M."/>
            <person name="Pritham E.J."/>
            <person name="Richards T.A."/>
            <person name="Rocap G."/>
            <person name="Roy S.W."/>
            <person name="Sarai C."/>
            <person name="Schaack S."/>
            <person name="Shirato S."/>
            <person name="Slamovits C.H."/>
            <person name="Spencer D.F."/>
            <person name="Suzuki S."/>
            <person name="Worden A.Z."/>
            <person name="Zauner S."/>
            <person name="Barry K."/>
            <person name="Bell C."/>
            <person name="Bharti A.K."/>
            <person name="Crow J.A."/>
            <person name="Grimwood J."/>
            <person name="Kramer R."/>
            <person name="Lindquist E."/>
            <person name="Lucas S."/>
            <person name="Salamov A."/>
            <person name="McFadden G.I."/>
            <person name="Lane C.E."/>
            <person name="Keeling P.J."/>
            <person name="Gray M.W."/>
            <person name="Grigoriev I.V."/>
            <person name="Archibald J.M."/>
        </authorList>
    </citation>
    <scope>NUCLEOTIDE SEQUENCE</scope>
    <source>
        <strain evidence="29">CCMP2712</strain>
    </source>
</reference>
<dbReference type="Pfam" id="PF12774">
    <property type="entry name" value="AAA_6"/>
    <property type="match status" value="1"/>
</dbReference>
<feature type="domain" description="Dynein heavy chain hydrolytic ATP-binding dynein motor region" evidence="19">
    <location>
        <begin position="1228"/>
        <end position="1554"/>
    </location>
</feature>
<dbReference type="InterPro" id="IPR042228">
    <property type="entry name" value="Dynein_linker_3"/>
</dbReference>
<evidence type="ECO:0000256" key="8">
    <source>
        <dbReference type="ARBA" id="ARBA00022840"/>
    </source>
</evidence>
<dbReference type="Gene3D" id="1.10.8.710">
    <property type="match status" value="1"/>
</dbReference>
<comment type="similarity">
    <text evidence="4">Belongs to the dynein heavy chain family.</text>
</comment>
<reference evidence="28" key="3">
    <citation type="submission" date="2016-03" db="UniProtKB">
        <authorList>
            <consortium name="EnsemblProtists"/>
        </authorList>
    </citation>
    <scope>IDENTIFICATION</scope>
</reference>
<dbReference type="Pfam" id="PF12777">
    <property type="entry name" value="MT"/>
    <property type="match status" value="1"/>
</dbReference>
<dbReference type="FunFam" id="1.20.1270.280:FF:000001">
    <property type="entry name" value="dynein heavy chain 7, axonemal"/>
    <property type="match status" value="1"/>
</dbReference>
<evidence type="ECO:0000313" key="29">
    <source>
        <dbReference type="Proteomes" id="UP000011087"/>
    </source>
</evidence>
<dbReference type="FunFam" id="1.20.140.100:FF:000004">
    <property type="entry name" value="Dynein axonemal heavy chain 6"/>
    <property type="match status" value="1"/>
</dbReference>
<dbReference type="SUPFAM" id="SSF52540">
    <property type="entry name" value="P-loop containing nucleoside triphosphate hydrolases"/>
    <property type="match status" value="4"/>
</dbReference>
<keyword evidence="14" id="KW-0206">Cytoskeleton</keyword>
<dbReference type="Pfam" id="PF08393">
    <property type="entry name" value="DHC_N2"/>
    <property type="match status" value="1"/>
</dbReference>
<dbReference type="InterPro" id="IPR043160">
    <property type="entry name" value="Dynein_C_barrel"/>
</dbReference>
<evidence type="ECO:0000256" key="15">
    <source>
        <dbReference type="ARBA" id="ARBA00023273"/>
    </source>
</evidence>
<dbReference type="Pfam" id="PF12780">
    <property type="entry name" value="AAA_8"/>
    <property type="match status" value="1"/>
</dbReference>
<dbReference type="Pfam" id="PF12781">
    <property type="entry name" value="AAA_9"/>
    <property type="match status" value="1"/>
</dbReference>
<evidence type="ECO:0000256" key="14">
    <source>
        <dbReference type="ARBA" id="ARBA00023212"/>
    </source>
</evidence>
<dbReference type="GO" id="GO:0005524">
    <property type="term" value="F:ATP binding"/>
    <property type="evidence" value="ECO:0007669"/>
    <property type="project" value="UniProtKB-KW"/>
</dbReference>
<dbReference type="GeneID" id="17306654"/>
<dbReference type="eggNOG" id="KOG3595">
    <property type="taxonomic scope" value="Eukaryota"/>
</dbReference>
<evidence type="ECO:0000259" key="17">
    <source>
        <dbReference type="Pfam" id="PF03028"/>
    </source>
</evidence>
<dbReference type="HOGENOM" id="CLU_000038_0_1_1"/>
<dbReference type="GO" id="GO:0005930">
    <property type="term" value="C:axoneme"/>
    <property type="evidence" value="ECO:0007669"/>
    <property type="project" value="UniProtKB-SubCell"/>
</dbReference>
<dbReference type="Gene3D" id="1.20.58.1120">
    <property type="match status" value="1"/>
</dbReference>
<dbReference type="Gene3D" id="1.20.140.100">
    <property type="entry name" value="Dynein heavy chain, N-terminal domain 2"/>
    <property type="match status" value="1"/>
</dbReference>
<evidence type="ECO:0000313" key="28">
    <source>
        <dbReference type="EnsemblProtists" id="EKX49966"/>
    </source>
</evidence>
<dbReference type="InterPro" id="IPR035699">
    <property type="entry name" value="AAA_6"/>
</dbReference>
<dbReference type="EnsemblProtists" id="EKX49966">
    <property type="protein sequence ID" value="EKX49966"/>
    <property type="gene ID" value="GUITHDRAFT_159406"/>
</dbReference>
<feature type="coiled-coil region" evidence="16">
    <location>
        <begin position="3073"/>
        <end position="3103"/>
    </location>
</feature>
<keyword evidence="5" id="KW-0963">Cytoplasm</keyword>
<dbReference type="Pfam" id="PF18199">
    <property type="entry name" value="Dynein_C"/>
    <property type="match status" value="1"/>
</dbReference>
<feature type="domain" description="Dynein heavy chain coiled coil stalk" evidence="20">
    <location>
        <begin position="2487"/>
        <end position="2831"/>
    </location>
</feature>
<feature type="domain" description="Dynein heavy chain ATP-binding dynein motor region" evidence="22">
    <location>
        <begin position="2862"/>
        <end position="3083"/>
    </location>
</feature>
<evidence type="ECO:0000259" key="20">
    <source>
        <dbReference type="Pfam" id="PF12777"/>
    </source>
</evidence>
<evidence type="ECO:0000256" key="4">
    <source>
        <dbReference type="ARBA" id="ARBA00008887"/>
    </source>
</evidence>
<keyword evidence="12" id="KW-0969">Cilium</keyword>
<dbReference type="OrthoDB" id="447173at2759"/>
<dbReference type="EMBL" id="JH992980">
    <property type="protein sequence ID" value="EKX49966.1"/>
    <property type="molecule type" value="Genomic_DNA"/>
</dbReference>
<evidence type="ECO:0000256" key="3">
    <source>
        <dbReference type="ARBA" id="ARBA00004430"/>
    </source>
</evidence>
<dbReference type="InterPro" id="IPR035706">
    <property type="entry name" value="AAA_9"/>
</dbReference>
<dbReference type="FunFam" id="1.10.8.720:FF:000001">
    <property type="entry name" value="dynein heavy chain 7, axonemal"/>
    <property type="match status" value="1"/>
</dbReference>
<dbReference type="Pfam" id="PF17852">
    <property type="entry name" value="Dynein_AAA_lid"/>
    <property type="match status" value="1"/>
</dbReference>
<evidence type="ECO:0000256" key="9">
    <source>
        <dbReference type="ARBA" id="ARBA00022846"/>
    </source>
</evidence>
<evidence type="ECO:0000256" key="2">
    <source>
        <dbReference type="ARBA" id="ARBA00004230"/>
    </source>
</evidence>
<dbReference type="GO" id="GO:0045505">
    <property type="term" value="F:dynein intermediate chain binding"/>
    <property type="evidence" value="ECO:0007669"/>
    <property type="project" value="InterPro"/>
</dbReference>
<dbReference type="InterPro" id="IPR041658">
    <property type="entry name" value="AAA_lid_11"/>
</dbReference>
<evidence type="ECO:0000259" key="24">
    <source>
        <dbReference type="Pfam" id="PF17857"/>
    </source>
</evidence>
<dbReference type="InterPro" id="IPR042222">
    <property type="entry name" value="Dynein_2_N"/>
</dbReference>
<dbReference type="STRING" id="905079.L1JMZ8"/>
<dbReference type="FunFam" id="3.40.50.300:FF:001145">
    <property type="entry name" value="Putative dynein heavy chain"/>
    <property type="match status" value="1"/>
</dbReference>
<keyword evidence="10" id="KW-0243">Dynein</keyword>
<dbReference type="InterPro" id="IPR042219">
    <property type="entry name" value="AAA_lid_11_sf"/>
</dbReference>
<dbReference type="FunFam" id="1.10.8.710:FF:000001">
    <property type="entry name" value="Dynein axonemal heavy chain 2"/>
    <property type="match status" value="1"/>
</dbReference>
<feature type="domain" description="Dynein heavy chain linker" evidence="18">
    <location>
        <begin position="680"/>
        <end position="1087"/>
    </location>
</feature>
<dbReference type="Gene3D" id="1.10.8.1220">
    <property type="match status" value="1"/>
</dbReference>
<keyword evidence="9" id="KW-0282">Flagellum</keyword>
<evidence type="ECO:0000256" key="5">
    <source>
        <dbReference type="ARBA" id="ARBA00022490"/>
    </source>
</evidence>
<dbReference type="PaxDb" id="55529-EKX49966"/>
<evidence type="ECO:0000259" key="26">
    <source>
        <dbReference type="Pfam" id="PF18199"/>
    </source>
</evidence>
<evidence type="ECO:0000259" key="22">
    <source>
        <dbReference type="Pfam" id="PF12781"/>
    </source>
</evidence>
<feature type="domain" description="Dynein heavy chain AAA module D4" evidence="21">
    <location>
        <begin position="2214"/>
        <end position="2473"/>
    </location>
</feature>
<dbReference type="Gene3D" id="6.10.140.1060">
    <property type="match status" value="1"/>
</dbReference>
<dbReference type="Gene3D" id="1.10.472.130">
    <property type="match status" value="1"/>
</dbReference>
<dbReference type="Pfam" id="PF12775">
    <property type="entry name" value="AAA_7"/>
    <property type="match status" value="1"/>
</dbReference>
<dbReference type="Gene3D" id="1.10.287.2620">
    <property type="match status" value="1"/>
</dbReference>
<dbReference type="GO" id="GO:0009507">
    <property type="term" value="C:chloroplast"/>
    <property type="evidence" value="ECO:0007669"/>
    <property type="project" value="UniProtKB-SubCell"/>
</dbReference>
<dbReference type="InterPro" id="IPR026983">
    <property type="entry name" value="DHC"/>
</dbReference>